<dbReference type="SUPFAM" id="SSF53822">
    <property type="entry name" value="Periplasmic binding protein-like I"/>
    <property type="match status" value="1"/>
</dbReference>
<evidence type="ECO:0000313" key="22">
    <source>
        <dbReference type="EMBL" id="CAD7621649.1"/>
    </source>
</evidence>
<evidence type="ECO:0000256" key="16">
    <source>
        <dbReference type="PIRSR" id="PIRSR601508-1"/>
    </source>
</evidence>
<evidence type="ECO:0000256" key="8">
    <source>
        <dbReference type="ARBA" id="ARBA00023065"/>
    </source>
</evidence>
<feature type="binding site" evidence="16">
    <location>
        <position position="358"/>
    </location>
    <ligand>
        <name>L-glutamate</name>
        <dbReference type="ChEBI" id="CHEBI:29985"/>
    </ligand>
</feature>
<evidence type="ECO:0000256" key="4">
    <source>
        <dbReference type="ARBA" id="ARBA00022692"/>
    </source>
</evidence>
<evidence type="ECO:0000313" key="23">
    <source>
        <dbReference type="Proteomes" id="UP000759131"/>
    </source>
</evidence>
<keyword evidence="10" id="KW-0675">Receptor</keyword>
<dbReference type="InterPro" id="IPR001828">
    <property type="entry name" value="ANF_lig-bd_rcpt"/>
</dbReference>
<evidence type="ECO:0000256" key="19">
    <source>
        <dbReference type="SAM" id="Phobius"/>
    </source>
</evidence>
<dbReference type="InterPro" id="IPR015683">
    <property type="entry name" value="Ionotropic_Glu_rcpt"/>
</dbReference>
<keyword evidence="2" id="KW-0813">Transport</keyword>
<dbReference type="Proteomes" id="UP000759131">
    <property type="component" value="Unassembled WGS sequence"/>
</dbReference>
<dbReference type="Pfam" id="PF01094">
    <property type="entry name" value="ANF_receptor"/>
    <property type="match status" value="1"/>
</dbReference>
<evidence type="ECO:0000259" key="20">
    <source>
        <dbReference type="SMART" id="SM00079"/>
    </source>
</evidence>
<evidence type="ECO:0000256" key="12">
    <source>
        <dbReference type="ARBA" id="ARBA00023257"/>
    </source>
</evidence>
<feature type="transmembrane region" description="Helical" evidence="19">
    <location>
        <begin position="405"/>
        <end position="423"/>
    </location>
</feature>
<gene>
    <name evidence="22" type="ORF">OSB1V03_LOCUS2120</name>
</gene>
<keyword evidence="13" id="KW-1071">Ligand-gated ion channel</keyword>
<evidence type="ECO:0000256" key="9">
    <source>
        <dbReference type="ARBA" id="ARBA00023136"/>
    </source>
</evidence>
<evidence type="ECO:0000256" key="3">
    <source>
        <dbReference type="ARBA" id="ARBA00022475"/>
    </source>
</evidence>
<feature type="transmembrane region" description="Helical" evidence="19">
    <location>
        <begin position="443"/>
        <end position="462"/>
    </location>
</feature>
<accession>A0A7R9KEV1</accession>
<feature type="disulfide bond" evidence="18">
    <location>
        <begin position="611"/>
        <end position="666"/>
    </location>
</feature>
<dbReference type="FunFam" id="3.40.190.10:FF:000060">
    <property type="entry name" value="Glutamate receptor ionotropic, kainate 1"/>
    <property type="match status" value="1"/>
</dbReference>
<dbReference type="PRINTS" id="PR00177">
    <property type="entry name" value="NMDARECEPTOR"/>
</dbReference>
<reference evidence="22" key="1">
    <citation type="submission" date="2020-11" db="EMBL/GenBank/DDBJ databases">
        <authorList>
            <person name="Tran Van P."/>
        </authorList>
    </citation>
    <scope>NUCLEOTIDE SEQUENCE</scope>
</reference>
<keyword evidence="8" id="KW-0406">Ion transport</keyword>
<feature type="binding site" evidence="16">
    <location>
        <position position="360"/>
    </location>
    <ligand>
        <name>L-glutamate</name>
        <dbReference type="ChEBI" id="CHEBI:29985"/>
    </ligand>
</feature>
<feature type="non-terminal residue" evidence="22">
    <location>
        <position position="671"/>
    </location>
</feature>
<dbReference type="InterPro" id="IPR028082">
    <property type="entry name" value="Peripla_BP_I"/>
</dbReference>
<evidence type="ECO:0000256" key="6">
    <source>
        <dbReference type="ARBA" id="ARBA00022989"/>
    </source>
</evidence>
<dbReference type="SMART" id="SM00079">
    <property type="entry name" value="PBPe"/>
    <property type="match status" value="1"/>
</dbReference>
<keyword evidence="12" id="KW-0628">Postsynaptic cell membrane</keyword>
<sequence>ALFDHKHQNLQTIFKQAIHQHNSNASLKFIVETAQEFVDHNDPTRVVRQLQCLHFNRGIYAFLAPHFEAYAYKSALSFANTYRVPLVGSSPLFPHHEKTHFTLIAYHIQDTAMERHTFHYLLTNLVLSDSWSKEVPAAFNAVNITSFALPSDRNELRKLIQMKTSSANAVIEEEKTPTLEESLALDSTRVLLQAFNLIIQSQINITKALETESVVSTVNFTRKVIDPTCPTLKPFKFGEIIASHLKITSMNGITGNIEFHSTGLRKNYTIEVFEITNNGNFEKEEPFLMLKKDNSLSGNDRFEGFAADLMASIADTLELQYKIQLVNDSKYGVFDGKSSWSGMIGQLIRHEVHMAIAPLTITNERASVVDFSHPFMTSDITMMFKKPSSGPQDMFPFVRPLSKEVWAAIVLAVFVVTVIFYVVSKLSHDRNVTETNQSEGISLCSSLSYSVGVLVYQVSGIYPHSVSSRIVSSVWWLFVFIVVTSYLSNLTANSVLTKMKFTLYHITGKYETISDGFLYYDQMPVPISSFDDLAKQNVIKYGLLRNSSTQTFFKESQNPAVSRMWATIEARDDLLVDTYSEGVKKVRESDGQYVFIMESPANDYLNDRQPCNTYKVGKHLNIVEYGIALPRGSPLRDKVNLAILMLKDKGVITMLKDRWWRDRSQCKYLDV</sequence>
<feature type="site" description="Crucial to convey clamshell closure to channel opening" evidence="17">
    <location>
        <position position="527"/>
    </location>
</feature>
<dbReference type="GO" id="GO:0015276">
    <property type="term" value="F:ligand-gated monoatomic ion channel activity"/>
    <property type="evidence" value="ECO:0007669"/>
    <property type="project" value="InterPro"/>
</dbReference>
<evidence type="ECO:0000256" key="14">
    <source>
        <dbReference type="ARBA" id="ARBA00023303"/>
    </source>
</evidence>
<keyword evidence="11" id="KW-0325">Glycoprotein</keyword>
<feature type="non-terminal residue" evidence="22">
    <location>
        <position position="1"/>
    </location>
</feature>
<keyword evidence="7" id="KW-0770">Synapse</keyword>
<evidence type="ECO:0000256" key="5">
    <source>
        <dbReference type="ARBA" id="ARBA00022729"/>
    </source>
</evidence>
<keyword evidence="3" id="KW-1003">Cell membrane</keyword>
<feature type="domain" description="Ionotropic glutamate receptor C-terminal" evidence="20">
    <location>
        <begin position="272"/>
        <end position="662"/>
    </location>
</feature>
<dbReference type="GO" id="GO:0045211">
    <property type="term" value="C:postsynaptic membrane"/>
    <property type="evidence" value="ECO:0007669"/>
    <property type="project" value="UniProtKB-SubCell"/>
</dbReference>
<proteinExistence type="inferred from homology"/>
<evidence type="ECO:0000256" key="18">
    <source>
        <dbReference type="PIRSR" id="PIRSR601508-3"/>
    </source>
</evidence>
<evidence type="ECO:0000259" key="21">
    <source>
        <dbReference type="SMART" id="SM00918"/>
    </source>
</evidence>
<dbReference type="Gene3D" id="3.40.190.10">
    <property type="entry name" value="Periplasmic binding protein-like II"/>
    <property type="match status" value="3"/>
</dbReference>
<evidence type="ECO:0000256" key="7">
    <source>
        <dbReference type="ARBA" id="ARBA00023018"/>
    </source>
</evidence>
<keyword evidence="6 19" id="KW-1133">Transmembrane helix</keyword>
<dbReference type="OrthoDB" id="5984008at2759"/>
<organism evidence="22">
    <name type="scientific">Medioppia subpectinata</name>
    <dbReference type="NCBI Taxonomy" id="1979941"/>
    <lineage>
        <taxon>Eukaryota</taxon>
        <taxon>Metazoa</taxon>
        <taxon>Ecdysozoa</taxon>
        <taxon>Arthropoda</taxon>
        <taxon>Chelicerata</taxon>
        <taxon>Arachnida</taxon>
        <taxon>Acari</taxon>
        <taxon>Acariformes</taxon>
        <taxon>Sarcoptiformes</taxon>
        <taxon>Oribatida</taxon>
        <taxon>Brachypylina</taxon>
        <taxon>Oppioidea</taxon>
        <taxon>Oppiidae</taxon>
        <taxon>Medioppia</taxon>
    </lineage>
</organism>
<dbReference type="InterPro" id="IPR001508">
    <property type="entry name" value="Iono_Glu_rcpt_met"/>
</dbReference>
<keyword evidence="14" id="KW-0407">Ion channel</keyword>
<keyword evidence="9 19" id="KW-0472">Membrane</keyword>
<dbReference type="SUPFAM" id="SSF53850">
    <property type="entry name" value="Periplasmic binding protein-like II"/>
    <property type="match status" value="1"/>
</dbReference>
<keyword evidence="4 19" id="KW-0812">Transmembrane</keyword>
<feature type="site" description="Interaction with the cone snail toxin Con-ikot-ikot" evidence="17">
    <location>
        <position position="554"/>
    </location>
</feature>
<evidence type="ECO:0000256" key="17">
    <source>
        <dbReference type="PIRSR" id="PIRSR601508-2"/>
    </source>
</evidence>
<name>A0A7R9KEV1_9ACAR</name>
<dbReference type="EMBL" id="CAJPIZ010000698">
    <property type="protein sequence ID" value="CAG2102079.1"/>
    <property type="molecule type" value="Genomic_DNA"/>
</dbReference>
<comment type="subcellular location">
    <subcellularLocation>
        <location evidence="15">Postsynaptic cell membrane</location>
        <topology evidence="15">Multi-pass membrane protein</topology>
    </subcellularLocation>
</comment>
<dbReference type="EMBL" id="OC855273">
    <property type="protein sequence ID" value="CAD7621649.1"/>
    <property type="molecule type" value="Genomic_DNA"/>
</dbReference>
<evidence type="ECO:0000256" key="10">
    <source>
        <dbReference type="ARBA" id="ARBA00023170"/>
    </source>
</evidence>
<evidence type="ECO:0000256" key="13">
    <source>
        <dbReference type="ARBA" id="ARBA00023286"/>
    </source>
</evidence>
<dbReference type="SMART" id="SM00918">
    <property type="entry name" value="Lig_chan-Glu_bd"/>
    <property type="match status" value="1"/>
</dbReference>
<keyword evidence="18" id="KW-1015">Disulfide bond</keyword>
<feature type="binding site" evidence="16">
    <location>
        <position position="549"/>
    </location>
    <ligand>
        <name>L-glutamate</name>
        <dbReference type="ChEBI" id="CHEBI:29985"/>
    </ligand>
</feature>
<evidence type="ECO:0000256" key="2">
    <source>
        <dbReference type="ARBA" id="ARBA00022448"/>
    </source>
</evidence>
<dbReference type="AlphaFoldDB" id="A0A7R9KEV1"/>
<evidence type="ECO:0000256" key="15">
    <source>
        <dbReference type="ARBA" id="ARBA00034104"/>
    </source>
</evidence>
<dbReference type="Gene3D" id="3.40.50.2300">
    <property type="match status" value="1"/>
</dbReference>
<dbReference type="Pfam" id="PF10613">
    <property type="entry name" value="Lig_chan-Glu_bd"/>
    <property type="match status" value="1"/>
</dbReference>
<comment type="similarity">
    <text evidence="1">Belongs to the glutamate-gated ion channel (TC 1.A.10.1) family.</text>
</comment>
<dbReference type="Pfam" id="PF00060">
    <property type="entry name" value="Lig_chan"/>
    <property type="match status" value="1"/>
</dbReference>
<feature type="binding site" evidence="16">
    <location>
        <position position="598"/>
    </location>
    <ligand>
        <name>L-glutamate</name>
        <dbReference type="ChEBI" id="CHEBI:29985"/>
    </ligand>
</feature>
<protein>
    <submittedName>
        <fullName evidence="22">Uncharacterized protein</fullName>
    </submittedName>
</protein>
<dbReference type="GO" id="GO:0038023">
    <property type="term" value="F:signaling receptor activity"/>
    <property type="evidence" value="ECO:0007669"/>
    <property type="project" value="InterPro"/>
</dbReference>
<feature type="binding site" evidence="16">
    <location>
        <position position="365"/>
    </location>
    <ligand>
        <name>L-glutamate</name>
        <dbReference type="ChEBI" id="CHEBI:29985"/>
    </ligand>
</feature>
<dbReference type="FunFam" id="3.40.190.10:FF:000024">
    <property type="entry name" value="Glutamate receptor, ionotropic, delta 1"/>
    <property type="match status" value="1"/>
</dbReference>
<keyword evidence="23" id="KW-1185">Reference proteome</keyword>
<feature type="binding site" evidence="16">
    <location>
        <position position="548"/>
    </location>
    <ligand>
        <name>L-glutamate</name>
        <dbReference type="ChEBI" id="CHEBI:29985"/>
    </ligand>
</feature>
<feature type="domain" description="Ionotropic glutamate receptor L-glutamate and glycine-binding" evidence="21">
    <location>
        <begin position="286"/>
        <end position="349"/>
    </location>
</feature>
<dbReference type="InterPro" id="IPR019594">
    <property type="entry name" value="Glu/Gly-bd"/>
</dbReference>
<keyword evidence="5" id="KW-0732">Signal</keyword>
<evidence type="ECO:0000256" key="11">
    <source>
        <dbReference type="ARBA" id="ARBA00023180"/>
    </source>
</evidence>
<dbReference type="PANTHER" id="PTHR18966">
    <property type="entry name" value="IONOTROPIC GLUTAMATE RECEPTOR"/>
    <property type="match status" value="1"/>
</dbReference>
<feature type="transmembrane region" description="Helical" evidence="19">
    <location>
        <begin position="474"/>
        <end position="496"/>
    </location>
</feature>
<dbReference type="InterPro" id="IPR001320">
    <property type="entry name" value="Iontro_rcpt_C"/>
</dbReference>
<evidence type="ECO:0000256" key="1">
    <source>
        <dbReference type="ARBA" id="ARBA00008685"/>
    </source>
</evidence>